<feature type="domain" description="DNA/pantothenate metabolism flavoprotein C-terminal" evidence="6">
    <location>
        <begin position="243"/>
        <end position="467"/>
    </location>
</feature>
<dbReference type="PANTHER" id="PTHR14359:SF6">
    <property type="entry name" value="PHOSPHOPANTOTHENOYLCYSTEINE DECARBOXYLASE"/>
    <property type="match status" value="1"/>
</dbReference>
<proteinExistence type="inferred from homology"/>
<comment type="catalytic activity">
    <reaction evidence="3">
        <text>(R)-4'-phosphopantothenate + L-cysteine + CTP = N-[(R)-4-phosphopantothenoyl]-L-cysteine + CMP + diphosphate + H(+)</text>
        <dbReference type="Rhea" id="RHEA:19397"/>
        <dbReference type="ChEBI" id="CHEBI:10986"/>
        <dbReference type="ChEBI" id="CHEBI:15378"/>
        <dbReference type="ChEBI" id="CHEBI:33019"/>
        <dbReference type="ChEBI" id="CHEBI:35235"/>
        <dbReference type="ChEBI" id="CHEBI:37563"/>
        <dbReference type="ChEBI" id="CHEBI:59458"/>
        <dbReference type="ChEBI" id="CHEBI:60377"/>
        <dbReference type="EC" id="6.3.2.5"/>
    </reaction>
</comment>
<name>A0ABY8MHP9_9SPIO</name>
<dbReference type="Pfam" id="PF02441">
    <property type="entry name" value="Flavoprotein"/>
    <property type="match status" value="1"/>
</dbReference>
<dbReference type="SUPFAM" id="SSF52507">
    <property type="entry name" value="Homo-oligomeric flavin-containing Cys decarboxylases, HFCD"/>
    <property type="match status" value="1"/>
</dbReference>
<dbReference type="InterPro" id="IPR007085">
    <property type="entry name" value="DNA/pantothenate-metab_flavo_C"/>
</dbReference>
<dbReference type="PANTHER" id="PTHR14359">
    <property type="entry name" value="HOMO-OLIGOMERIC FLAVIN CONTAINING CYS DECARBOXYLASE FAMILY"/>
    <property type="match status" value="1"/>
</dbReference>
<comment type="pathway">
    <text evidence="3">Cofactor biosynthesis; coenzyme A biosynthesis; CoA from (R)-pantothenate: step 2/5.</text>
</comment>
<evidence type="ECO:0000313" key="8">
    <source>
        <dbReference type="Proteomes" id="UP001228690"/>
    </source>
</evidence>
<feature type="region of interest" description="Disordered" evidence="4">
    <location>
        <begin position="96"/>
        <end position="118"/>
    </location>
</feature>
<evidence type="ECO:0000256" key="3">
    <source>
        <dbReference type="RuleBase" id="RU364078"/>
    </source>
</evidence>
<dbReference type="GO" id="GO:0004633">
    <property type="term" value="F:phosphopantothenoylcysteine decarboxylase activity"/>
    <property type="evidence" value="ECO:0007669"/>
    <property type="project" value="UniProtKB-EC"/>
</dbReference>
<dbReference type="Pfam" id="PF04127">
    <property type="entry name" value="DFP"/>
    <property type="match status" value="1"/>
</dbReference>
<dbReference type="Gene3D" id="3.40.50.10300">
    <property type="entry name" value="CoaB-like"/>
    <property type="match status" value="1"/>
</dbReference>
<dbReference type="InterPro" id="IPR035929">
    <property type="entry name" value="CoaB-like_sf"/>
</dbReference>
<comment type="similarity">
    <text evidence="3">In the N-terminal section; belongs to the HFCD (homo-oligomeric flavin containing Cys decarboxylase) superfamily.</text>
</comment>
<organism evidence="7 8">
    <name type="scientific">Candidatus Haliotispira prima</name>
    <dbReference type="NCBI Taxonomy" id="3034016"/>
    <lineage>
        <taxon>Bacteria</taxon>
        <taxon>Pseudomonadati</taxon>
        <taxon>Spirochaetota</taxon>
        <taxon>Spirochaetia</taxon>
        <taxon>Spirochaetales</taxon>
        <taxon>Spirochaetaceae</taxon>
        <taxon>Candidatus Haliotispira</taxon>
    </lineage>
</organism>
<dbReference type="EC" id="4.1.1.36" evidence="3"/>
<evidence type="ECO:0000256" key="4">
    <source>
        <dbReference type="SAM" id="MobiDB-lite"/>
    </source>
</evidence>
<evidence type="ECO:0000256" key="1">
    <source>
        <dbReference type="ARBA" id="ARBA00022793"/>
    </source>
</evidence>
<keyword evidence="3" id="KW-0288">FMN</keyword>
<dbReference type="EMBL" id="CP123443">
    <property type="protein sequence ID" value="WGK69423.1"/>
    <property type="molecule type" value="Genomic_DNA"/>
</dbReference>
<sequence length="475" mass="51839">MNTADKEVSGASDCMAEYDAHGRDRYGQSKGNILLGICGGIAAYKIPGLVSLLAQQGYRVRVVLSEAGARFASREALEVLSGRQVYSDLWERYQEQGSAGPAGPGPVGSEDDESPESSPVLHIALVDEADIFLVAPASYNWVGKAGSGLADDLLSTLFAAWPLKGERKKPLLFAPAMNPEMWCKDVLQENISRLEEQGCQLIEPDSGFLACRAEGRGRMVEAEELYCRLESHLRFRAKNHLLLQGKKILLTAGPTREALDPVRYISNRSSGGNGIALACAARDLGAEVILISGIEETKTRLGGGFSLSQQLFGIRVLNCNSALEMARHAADHFADCDWAVAVAAVCDFRPARVEGEKMKKEPGRESYHLEFRLNPDILAWWGEHKEPGRQKVLGFALENAGGPDAAEREQGYALGKLRDKNADAIVLNRLGNLEGNCAEAQLFFAETPEQGRILGPQDKRDFAAELLLLLCERWL</sequence>
<accession>A0ABY8MHP9</accession>
<comment type="similarity">
    <text evidence="3">In the C-terminal section; belongs to the PPC synthetase family.</text>
</comment>
<dbReference type="RefSeq" id="WP_326927606.1">
    <property type="nucleotide sequence ID" value="NZ_CP123443.1"/>
</dbReference>
<keyword evidence="1 3" id="KW-0210">Decarboxylase</keyword>
<dbReference type="Proteomes" id="UP001228690">
    <property type="component" value="Chromosome"/>
</dbReference>
<evidence type="ECO:0000313" key="7">
    <source>
        <dbReference type="EMBL" id="WGK69423.1"/>
    </source>
</evidence>
<keyword evidence="8" id="KW-1185">Reference proteome</keyword>
<dbReference type="NCBIfam" id="TIGR00521">
    <property type="entry name" value="coaBC_dfp"/>
    <property type="match status" value="1"/>
</dbReference>
<gene>
    <name evidence="7" type="primary">coaBC</name>
    <name evidence="7" type="ORF">P0082_00770</name>
</gene>
<comment type="cofactor">
    <cofactor evidence="3">
        <name>FMN</name>
        <dbReference type="ChEBI" id="CHEBI:58210"/>
    </cofactor>
</comment>
<evidence type="ECO:0000259" key="5">
    <source>
        <dbReference type="Pfam" id="PF02441"/>
    </source>
</evidence>
<comment type="pathway">
    <text evidence="3">Cofactor biosynthesis; coenzyme A biosynthesis; CoA from (R)-pantothenate: step 3/5.</text>
</comment>
<keyword evidence="2 3" id="KW-0456">Lyase</keyword>
<dbReference type="InterPro" id="IPR005252">
    <property type="entry name" value="CoaBC"/>
</dbReference>
<dbReference type="SUPFAM" id="SSF102645">
    <property type="entry name" value="CoaB-like"/>
    <property type="match status" value="1"/>
</dbReference>
<dbReference type="GO" id="GO:0004632">
    <property type="term" value="F:phosphopantothenate--cysteine ligase activity"/>
    <property type="evidence" value="ECO:0007669"/>
    <property type="project" value="UniProtKB-EC"/>
</dbReference>
<keyword evidence="3" id="KW-0285">Flavoprotein</keyword>
<feature type="domain" description="Flavoprotein" evidence="5">
    <location>
        <begin position="32"/>
        <end position="230"/>
    </location>
</feature>
<dbReference type="EC" id="6.3.2.5" evidence="3"/>
<dbReference type="Gene3D" id="3.40.50.1950">
    <property type="entry name" value="Flavin prenyltransferase-like"/>
    <property type="match status" value="1"/>
</dbReference>
<protein>
    <recommendedName>
        <fullName evidence="3">Coenzyme A biosynthesis bifunctional protein CoaBC</fullName>
        <ecNumber evidence="3">4.1.1.36</ecNumber>
        <ecNumber evidence="3">6.3.2.5</ecNumber>
    </recommendedName>
    <alternativeName>
        <fullName evidence="3">DNA/pantothenate metabolism flavoprotein</fullName>
    </alternativeName>
</protein>
<comment type="function">
    <text evidence="3">Catalyzes two steps in the biosynthesis of coenzyme A. In the first step cysteine is conjugated to 4'-phosphopantothenate to form 4-phosphopantothenoylcysteine, in the latter compound is decarboxylated to form 4'-phosphopantotheine.</text>
</comment>
<comment type="catalytic activity">
    <reaction evidence="3">
        <text>N-[(R)-4-phosphopantothenoyl]-L-cysteine + H(+) = (R)-4'-phosphopantetheine + CO2</text>
        <dbReference type="Rhea" id="RHEA:16793"/>
        <dbReference type="ChEBI" id="CHEBI:15378"/>
        <dbReference type="ChEBI" id="CHEBI:16526"/>
        <dbReference type="ChEBI" id="CHEBI:59458"/>
        <dbReference type="ChEBI" id="CHEBI:61723"/>
        <dbReference type="EC" id="4.1.1.36"/>
    </reaction>
</comment>
<keyword evidence="3 7" id="KW-0436">Ligase</keyword>
<dbReference type="InterPro" id="IPR036551">
    <property type="entry name" value="Flavin_trans-like"/>
</dbReference>
<dbReference type="InterPro" id="IPR003382">
    <property type="entry name" value="Flavoprotein"/>
</dbReference>
<evidence type="ECO:0000259" key="6">
    <source>
        <dbReference type="Pfam" id="PF04127"/>
    </source>
</evidence>
<reference evidence="7 8" key="1">
    <citation type="submission" date="2023-04" db="EMBL/GenBank/DDBJ databases">
        <title>Spirochaete genome identified in red abalone sample constitutes a novel genus.</title>
        <authorList>
            <person name="Sharma S.P."/>
            <person name="Purcell C.M."/>
            <person name="Hyde J.R."/>
            <person name="Severin A.J."/>
        </authorList>
    </citation>
    <scope>NUCLEOTIDE SEQUENCE [LARGE SCALE GENOMIC DNA]</scope>
    <source>
        <strain evidence="7 8">SP-2023</strain>
    </source>
</reference>
<evidence type="ECO:0000256" key="2">
    <source>
        <dbReference type="ARBA" id="ARBA00023239"/>
    </source>
</evidence>